<gene>
    <name evidence="5" type="ORF">GCM10022279_06620</name>
</gene>
<dbReference type="RefSeq" id="WP_344868198.1">
    <property type="nucleotide sequence ID" value="NZ_BAABBP010000004.1"/>
</dbReference>
<protein>
    <recommendedName>
        <fullName evidence="4">Putative glutamate--cysteine ligase 2</fullName>
        <ecNumber evidence="4">6.3.2.2</ecNumber>
    </recommendedName>
    <alternativeName>
        <fullName evidence="4">Gamma-glutamylcysteine synthetase 2</fullName>
        <shortName evidence="4">GCS 2</shortName>
        <shortName evidence="4">Gamma-GCS 2</shortName>
    </alternativeName>
</protein>
<dbReference type="Pfam" id="PF04107">
    <property type="entry name" value="GCS2"/>
    <property type="match status" value="1"/>
</dbReference>
<evidence type="ECO:0000313" key="5">
    <source>
        <dbReference type="EMBL" id="GAA3986227.1"/>
    </source>
</evidence>
<comment type="catalytic activity">
    <reaction evidence="4">
        <text>L-cysteine + L-glutamate + ATP = gamma-L-glutamyl-L-cysteine + ADP + phosphate + H(+)</text>
        <dbReference type="Rhea" id="RHEA:13285"/>
        <dbReference type="ChEBI" id="CHEBI:15378"/>
        <dbReference type="ChEBI" id="CHEBI:29985"/>
        <dbReference type="ChEBI" id="CHEBI:30616"/>
        <dbReference type="ChEBI" id="CHEBI:35235"/>
        <dbReference type="ChEBI" id="CHEBI:43474"/>
        <dbReference type="ChEBI" id="CHEBI:58173"/>
        <dbReference type="ChEBI" id="CHEBI:456216"/>
        <dbReference type="EC" id="6.3.2.2"/>
    </reaction>
</comment>
<dbReference type="NCBIfam" id="NF010040">
    <property type="entry name" value="PRK13516.1"/>
    <property type="match status" value="1"/>
</dbReference>
<name>A0ABP7QQH5_9BURK</name>
<dbReference type="PANTHER" id="PTHR36510">
    <property type="entry name" value="GLUTAMATE--CYSTEINE LIGASE 2-RELATED"/>
    <property type="match status" value="1"/>
</dbReference>
<comment type="function">
    <text evidence="4">ATP-dependent carboxylate-amine ligase which exhibits weak glutamate--cysteine ligase activity.</text>
</comment>
<keyword evidence="2 4" id="KW-0547">Nucleotide-binding</keyword>
<comment type="caution">
    <text evidence="5">The sequence shown here is derived from an EMBL/GenBank/DDBJ whole genome shotgun (WGS) entry which is preliminary data.</text>
</comment>
<proteinExistence type="inferred from homology"/>
<evidence type="ECO:0000256" key="2">
    <source>
        <dbReference type="ARBA" id="ARBA00022741"/>
    </source>
</evidence>
<dbReference type="Gene3D" id="3.30.590.20">
    <property type="match status" value="1"/>
</dbReference>
<dbReference type="NCBIfam" id="TIGR02050">
    <property type="entry name" value="gshA_cyan_rel"/>
    <property type="match status" value="1"/>
</dbReference>
<sequence length="376" mass="42436">MSLGAFQHSEALSLGVELELQLVNTHDYDLAPYAADMLRLMQKIDLPGTVVPEMTNSMIEVSTGVCQSASQVLTELARIRDALVQCGDKLNIAVAGGGTHPFQQWHERRIYDKPRFQELSTLYGYLSKQFTIFGQHVHIGCPSADAALLMLHRMSRFIPHCIALSASSPFVQAHDTQFDSARLNSVFAFPLSGRAPCVLTWDEFRQYFEKMTRTGVVKSMKDFYWDIRPKPEFGTIEIRVFDTPLSIERAAQLAAFVQSLAAWFLAEQPFAPQEDDYLVYTYNRFQACRFGLDAVYVDPASGEHLPLRDHLLQTFERIAPHAEPLGALPMLQQLKGDVQAGRNDARWLRDVMGREQLLAEVTRQAAQRFRAPQAQA</sequence>
<dbReference type="SUPFAM" id="SSF55931">
    <property type="entry name" value="Glutamine synthetase/guanido kinase"/>
    <property type="match status" value="1"/>
</dbReference>
<comment type="similarity">
    <text evidence="4">Belongs to the glutamate--cysteine ligase type 2 family. YbdK subfamily.</text>
</comment>
<dbReference type="Proteomes" id="UP001501627">
    <property type="component" value="Unassembled WGS sequence"/>
</dbReference>
<dbReference type="PANTHER" id="PTHR36510:SF1">
    <property type="entry name" value="GLUTAMATE--CYSTEINE LIGASE 2-RELATED"/>
    <property type="match status" value="1"/>
</dbReference>
<reference evidence="6" key="1">
    <citation type="journal article" date="2019" name="Int. J. Syst. Evol. Microbiol.">
        <title>The Global Catalogue of Microorganisms (GCM) 10K type strain sequencing project: providing services to taxonomists for standard genome sequencing and annotation.</title>
        <authorList>
            <consortium name="The Broad Institute Genomics Platform"/>
            <consortium name="The Broad Institute Genome Sequencing Center for Infectious Disease"/>
            <person name="Wu L."/>
            <person name="Ma J."/>
        </authorList>
    </citation>
    <scope>NUCLEOTIDE SEQUENCE [LARGE SCALE GENOMIC DNA]</scope>
    <source>
        <strain evidence="6">JCM 17561</strain>
    </source>
</reference>
<evidence type="ECO:0000256" key="4">
    <source>
        <dbReference type="HAMAP-Rule" id="MF_01609"/>
    </source>
</evidence>
<accession>A0ABP7QQH5</accession>
<evidence type="ECO:0000256" key="1">
    <source>
        <dbReference type="ARBA" id="ARBA00022598"/>
    </source>
</evidence>
<evidence type="ECO:0000313" key="6">
    <source>
        <dbReference type="Proteomes" id="UP001501627"/>
    </source>
</evidence>
<organism evidence="5 6">
    <name type="scientific">Comamonas faecalis</name>
    <dbReference type="NCBI Taxonomy" id="1387849"/>
    <lineage>
        <taxon>Bacteria</taxon>
        <taxon>Pseudomonadati</taxon>
        <taxon>Pseudomonadota</taxon>
        <taxon>Betaproteobacteria</taxon>
        <taxon>Burkholderiales</taxon>
        <taxon>Comamonadaceae</taxon>
        <taxon>Comamonas</taxon>
    </lineage>
</organism>
<keyword evidence="3 4" id="KW-0067">ATP-binding</keyword>
<dbReference type="HAMAP" id="MF_01609">
    <property type="entry name" value="Glu_cys_ligase_2"/>
    <property type="match status" value="1"/>
</dbReference>
<evidence type="ECO:0000256" key="3">
    <source>
        <dbReference type="ARBA" id="ARBA00022840"/>
    </source>
</evidence>
<dbReference type="InterPro" id="IPR050141">
    <property type="entry name" value="GCL_type2/YbdK_subfam"/>
</dbReference>
<dbReference type="InterPro" id="IPR011793">
    <property type="entry name" value="YbdK"/>
</dbReference>
<dbReference type="EMBL" id="BAABBP010000004">
    <property type="protein sequence ID" value="GAA3986227.1"/>
    <property type="molecule type" value="Genomic_DNA"/>
</dbReference>
<keyword evidence="1 4" id="KW-0436">Ligase</keyword>
<dbReference type="EC" id="6.3.2.2" evidence="4"/>
<dbReference type="InterPro" id="IPR014746">
    <property type="entry name" value="Gln_synth/guanido_kin_cat_dom"/>
</dbReference>
<keyword evidence="6" id="KW-1185">Reference proteome</keyword>
<dbReference type="InterPro" id="IPR006336">
    <property type="entry name" value="GCS2"/>
</dbReference>
<dbReference type="GO" id="GO:0016874">
    <property type="term" value="F:ligase activity"/>
    <property type="evidence" value="ECO:0007669"/>
    <property type="project" value="UniProtKB-KW"/>
</dbReference>